<feature type="domain" description="Peptidoglycan binding-like" evidence="2">
    <location>
        <begin position="126"/>
        <end position="179"/>
    </location>
</feature>
<feature type="domain" description="Peptidoglycan binding-like" evidence="2">
    <location>
        <begin position="389"/>
        <end position="442"/>
    </location>
</feature>
<sequence length="450" mass="45715">MTATTLTHLPLAAGGAIAHSAKRAALWGIASYMRAPLANTAITALVSFSVLAGSNALYLQKGEHPAPLFGVNREAPAPVAPPAETAPAVPVLRETARVPAMATPQRETTGSVAAPRTAPEGAIGNKDVFEVQRKLQAMGLFTDRVDGFYGPKTASAIRAFEQRQGLTPRGELSREIVQKILATSIASPAPAAVQRATPEPVAAPQQASVPRAEPLPLVAPAVAPVSGPVNAVNALIAPPPAPSAQIPAATTPAAVPLAATVTPLTLGGAAAMAAQQPRDGLRRELPATPQQAMDIAVETAGDAIETIIQGVQSVAMTSPPAQAQPAPAPAQIAAIQPMPALPQPMPTAPTPTPPAPVTAAALPQAVQASTAATTTASIGAAAFSPHDREVVARIQRGLASLGFLHGPADGVAGEATARAIRNFEVYYNYDVTGRVAPELVDLLLDKGAVL</sequence>
<dbReference type="InterPro" id="IPR036365">
    <property type="entry name" value="PGBD-like_sf"/>
</dbReference>
<dbReference type="InterPro" id="IPR002477">
    <property type="entry name" value="Peptidoglycan-bd-like"/>
</dbReference>
<dbReference type="OrthoDB" id="9816507at2"/>
<dbReference type="STRING" id="665118.SAMN02983003_3065"/>
<organism evidence="3 4">
    <name type="scientific">Devosia enhydra</name>
    <dbReference type="NCBI Taxonomy" id="665118"/>
    <lineage>
        <taxon>Bacteria</taxon>
        <taxon>Pseudomonadati</taxon>
        <taxon>Pseudomonadota</taxon>
        <taxon>Alphaproteobacteria</taxon>
        <taxon>Hyphomicrobiales</taxon>
        <taxon>Devosiaceae</taxon>
        <taxon>Devosia</taxon>
    </lineage>
</organism>
<dbReference type="Pfam" id="PF01471">
    <property type="entry name" value="PG_binding_1"/>
    <property type="match status" value="2"/>
</dbReference>
<dbReference type="Gene3D" id="1.10.101.10">
    <property type="entry name" value="PGBD-like superfamily/PGBD"/>
    <property type="match status" value="2"/>
</dbReference>
<dbReference type="InterPro" id="IPR036366">
    <property type="entry name" value="PGBDSf"/>
</dbReference>
<reference evidence="3 4" key="1">
    <citation type="submission" date="2016-11" db="EMBL/GenBank/DDBJ databases">
        <authorList>
            <person name="Jaros S."/>
            <person name="Januszkiewicz K."/>
            <person name="Wedrychowicz H."/>
        </authorList>
    </citation>
    <scope>NUCLEOTIDE SEQUENCE [LARGE SCALE GENOMIC DNA]</scope>
    <source>
        <strain evidence="3 4">ATCC 23634</strain>
    </source>
</reference>
<accession>A0A1K2I0I0</accession>
<dbReference type="Proteomes" id="UP000183447">
    <property type="component" value="Unassembled WGS sequence"/>
</dbReference>
<proteinExistence type="predicted"/>
<evidence type="ECO:0000256" key="1">
    <source>
        <dbReference type="SAM" id="MobiDB-lite"/>
    </source>
</evidence>
<evidence type="ECO:0000259" key="2">
    <source>
        <dbReference type="Pfam" id="PF01471"/>
    </source>
</evidence>
<evidence type="ECO:0000313" key="3">
    <source>
        <dbReference type="EMBL" id="SFZ85893.1"/>
    </source>
</evidence>
<keyword evidence="4" id="KW-1185">Reference proteome</keyword>
<evidence type="ECO:0000313" key="4">
    <source>
        <dbReference type="Proteomes" id="UP000183447"/>
    </source>
</evidence>
<dbReference type="EMBL" id="FPKU01000003">
    <property type="protein sequence ID" value="SFZ85893.1"/>
    <property type="molecule type" value="Genomic_DNA"/>
</dbReference>
<protein>
    <submittedName>
        <fullName evidence="3">Putative peptidoglycan binding domain-containing protein</fullName>
    </submittedName>
</protein>
<dbReference type="AlphaFoldDB" id="A0A1K2I0I0"/>
<dbReference type="RefSeq" id="WP_143145837.1">
    <property type="nucleotide sequence ID" value="NZ_FPKU01000003.1"/>
</dbReference>
<gene>
    <name evidence="3" type="ORF">SAMN02983003_3065</name>
</gene>
<feature type="region of interest" description="Disordered" evidence="1">
    <location>
        <begin position="189"/>
        <end position="208"/>
    </location>
</feature>
<name>A0A1K2I0I0_9HYPH</name>
<dbReference type="SUPFAM" id="SSF47090">
    <property type="entry name" value="PGBD-like"/>
    <property type="match status" value="2"/>
</dbReference>